<evidence type="ECO:0000313" key="2">
    <source>
        <dbReference type="Proteomes" id="UP000695562"/>
    </source>
</evidence>
<gene>
    <name evidence="1" type="ORF">CYY_009273</name>
</gene>
<name>A0A8J4PLZ5_9MYCE</name>
<organism evidence="1 2">
    <name type="scientific">Polysphondylium violaceum</name>
    <dbReference type="NCBI Taxonomy" id="133409"/>
    <lineage>
        <taxon>Eukaryota</taxon>
        <taxon>Amoebozoa</taxon>
        <taxon>Evosea</taxon>
        <taxon>Eumycetozoa</taxon>
        <taxon>Dictyostelia</taxon>
        <taxon>Dictyosteliales</taxon>
        <taxon>Dictyosteliaceae</taxon>
        <taxon>Polysphondylium</taxon>
    </lineage>
</organism>
<sequence length="119" mass="13500">MSHGENSVTVSSGKTVTLVVGQKSSFVNAFHNFRPEHVAVFFEIKKSSSESKHQNSLYATVGSKITFYDNWITLENMGIIHYLEYQYKFPYTHNSVYLPRSNPICLGMSEDSKGDINIK</sequence>
<evidence type="ECO:0000313" key="1">
    <source>
        <dbReference type="EMBL" id="KAF2069408.1"/>
    </source>
</evidence>
<reference evidence="1" key="1">
    <citation type="submission" date="2020-01" db="EMBL/GenBank/DDBJ databases">
        <title>Development of genomics and gene disruption for Polysphondylium violaceum indicates a role for the polyketide synthase stlB in stalk morphogenesis.</title>
        <authorList>
            <person name="Narita B."/>
            <person name="Kawabe Y."/>
            <person name="Kin K."/>
            <person name="Saito T."/>
            <person name="Gibbs R."/>
            <person name="Kuspa A."/>
            <person name="Muzny D."/>
            <person name="Queller D."/>
            <person name="Richards S."/>
            <person name="Strassman J."/>
            <person name="Sucgang R."/>
            <person name="Worley K."/>
            <person name="Schaap P."/>
        </authorList>
    </citation>
    <scope>NUCLEOTIDE SEQUENCE</scope>
    <source>
        <strain evidence="1">QSvi11</strain>
    </source>
</reference>
<accession>A0A8J4PLZ5</accession>
<proteinExistence type="predicted"/>
<dbReference type="Proteomes" id="UP000695562">
    <property type="component" value="Unassembled WGS sequence"/>
</dbReference>
<comment type="caution">
    <text evidence="1">The sequence shown here is derived from an EMBL/GenBank/DDBJ whole genome shotgun (WGS) entry which is preliminary data.</text>
</comment>
<keyword evidence="2" id="KW-1185">Reference proteome</keyword>
<dbReference type="AlphaFoldDB" id="A0A8J4PLZ5"/>
<protein>
    <submittedName>
        <fullName evidence="1">Uncharacterized protein</fullName>
    </submittedName>
</protein>
<dbReference type="EMBL" id="AJWJ01000668">
    <property type="protein sequence ID" value="KAF2069408.1"/>
    <property type="molecule type" value="Genomic_DNA"/>
</dbReference>